<dbReference type="EMBL" id="LR797034">
    <property type="protein sequence ID" value="CAB4183301.1"/>
    <property type="molecule type" value="Genomic_DNA"/>
</dbReference>
<evidence type="ECO:0000313" key="3">
    <source>
        <dbReference type="EMBL" id="CAB4136180.1"/>
    </source>
</evidence>
<accession>A0A6J5QPA1</accession>
<evidence type="ECO:0000313" key="5">
    <source>
        <dbReference type="EMBL" id="CAB4183301.1"/>
    </source>
</evidence>
<dbReference type="Pfam" id="PF09374">
    <property type="entry name" value="PG_binding_3"/>
    <property type="match status" value="1"/>
</dbReference>
<sequence length="178" mass="20465">MRNFEKALKFVLEHECEYKKGHWGDINYVVSENVEGDSGGLTKWGLDQRSHKEVDIESLTLEQASEIYRKEYWEKHNCDQMDWPLSAVHFDNCVNMGAGQAVKLLQRVCGTRDDGAWGPNTRAAMVAACKVRSADVVAKQVIERKRQFYKDLVDAKPQLVKFEQGWMNRTNDLEKAIV</sequence>
<dbReference type="EMBL" id="LR796310">
    <property type="protein sequence ID" value="CAB4136180.1"/>
    <property type="molecule type" value="Genomic_DNA"/>
</dbReference>
<dbReference type="Pfam" id="PF05838">
    <property type="entry name" value="Glyco_hydro_108"/>
    <property type="match status" value="1"/>
</dbReference>
<name>A0A6J5QPA1_9CAUD</name>
<dbReference type="InterPro" id="IPR008565">
    <property type="entry name" value="TtsA-like_GH18_dom"/>
</dbReference>
<dbReference type="EMBL" id="LR797297">
    <property type="protein sequence ID" value="CAB4200650.1"/>
    <property type="molecule type" value="Genomic_DNA"/>
</dbReference>
<evidence type="ECO:0000313" key="6">
    <source>
        <dbReference type="EMBL" id="CAB4200650.1"/>
    </source>
</evidence>
<dbReference type="EMBL" id="LR796863">
    <property type="protein sequence ID" value="CAB4171353.1"/>
    <property type="molecule type" value="Genomic_DNA"/>
</dbReference>
<dbReference type="InterPro" id="IPR018537">
    <property type="entry name" value="Peptidoglycan-bd_3"/>
</dbReference>
<dbReference type="InterPro" id="IPR023346">
    <property type="entry name" value="Lysozyme-like_dom_sf"/>
</dbReference>
<dbReference type="SUPFAM" id="SSF53955">
    <property type="entry name" value="Lysozyme-like"/>
    <property type="match status" value="1"/>
</dbReference>
<gene>
    <name evidence="5" type="ORF">UFOVP1094_52</name>
    <name evidence="6" type="ORF">UFOVP1342_52</name>
    <name evidence="7" type="ORF">UFOVP1450_5</name>
    <name evidence="8" type="ORF">UFOVP1539_40</name>
    <name evidence="3" type="ORF">UFOVP297_28</name>
    <name evidence="4" type="ORF">UFOVP917_50</name>
</gene>
<evidence type="ECO:0000313" key="8">
    <source>
        <dbReference type="EMBL" id="CAB5228029.1"/>
    </source>
</evidence>
<feature type="domain" description="Peptidoglycan binding" evidence="2">
    <location>
        <begin position="101"/>
        <end position="170"/>
    </location>
</feature>
<dbReference type="EMBL" id="LR797400">
    <property type="protein sequence ID" value="CAB4213367.1"/>
    <property type="molecule type" value="Genomic_DNA"/>
</dbReference>
<proteinExistence type="predicted"/>
<reference evidence="5" key="1">
    <citation type="submission" date="2020-05" db="EMBL/GenBank/DDBJ databases">
        <authorList>
            <person name="Chiriac C."/>
            <person name="Salcher M."/>
            <person name="Ghai R."/>
            <person name="Kavagutti S V."/>
        </authorList>
    </citation>
    <scope>NUCLEOTIDE SEQUENCE</scope>
</reference>
<protein>
    <submittedName>
        <fullName evidence="5">ZliS Lysozyme family protein</fullName>
    </submittedName>
</protein>
<organism evidence="5">
    <name type="scientific">uncultured Caudovirales phage</name>
    <dbReference type="NCBI Taxonomy" id="2100421"/>
    <lineage>
        <taxon>Viruses</taxon>
        <taxon>Duplodnaviria</taxon>
        <taxon>Heunggongvirae</taxon>
        <taxon>Uroviricota</taxon>
        <taxon>Caudoviricetes</taxon>
        <taxon>Peduoviridae</taxon>
        <taxon>Maltschvirus</taxon>
        <taxon>Maltschvirus maltsch</taxon>
    </lineage>
</organism>
<dbReference type="Gene3D" id="1.20.141.10">
    <property type="entry name" value="Chitosanase, subunit A, domain 1"/>
    <property type="match status" value="1"/>
</dbReference>
<dbReference type="EMBL" id="LR798381">
    <property type="protein sequence ID" value="CAB5228029.1"/>
    <property type="molecule type" value="Genomic_DNA"/>
</dbReference>
<evidence type="ECO:0000313" key="4">
    <source>
        <dbReference type="EMBL" id="CAB4171353.1"/>
    </source>
</evidence>
<feature type="domain" description="TtsA-like Glycoside hydrolase family 108" evidence="1">
    <location>
        <begin position="33"/>
        <end position="97"/>
    </location>
</feature>
<evidence type="ECO:0000259" key="1">
    <source>
        <dbReference type="Pfam" id="PF05838"/>
    </source>
</evidence>
<evidence type="ECO:0000259" key="2">
    <source>
        <dbReference type="Pfam" id="PF09374"/>
    </source>
</evidence>
<evidence type="ECO:0000313" key="7">
    <source>
        <dbReference type="EMBL" id="CAB4213367.1"/>
    </source>
</evidence>